<comment type="subcellular location">
    <subcellularLocation>
        <location evidence="1">Cell membrane</location>
        <topology evidence="1">Multi-pass membrane protein</topology>
    </subcellularLocation>
</comment>
<dbReference type="Pfam" id="PF03142">
    <property type="entry name" value="Chitin_synth_2"/>
    <property type="match status" value="1"/>
</dbReference>
<keyword evidence="6 11" id="KW-0812">Transmembrane</keyword>
<sequence>MPTGIHYNQAIGGGGGGGGTEYGYTTSANIPQQQQQQQQPHSQPQYYYQHNVPGGVTTTPPQQTGVGRRPTVLGRAPTRRMAPGANSIANAGHNIQRGRTLIRPDRYQEPPPLLTGKPTSGGGWFDPWVLFSRIVTFWAFAPMLAAMGKSDKGMQQAWREKMALCFIIACMGGFVAFITIGLSSVMCPPDQATNSANYASYNDTINSGSLLGILGWQFNITNSEVTHNVNLYNIARVPGTDITNYFEHGSNAPSCQNTGNPIASQFKAVTFEPCSDNNGNNGCPLGSISTSTFQDLNIDNTTRLVGYDWEQLASSNLTNFFVLDGVVLNMDPYIKANPHPVAGDLLDTTIRTILNSSFAKGGRDGTKQFFRKAELRASINCLVDKYRAGHIDKTTPGCFAASLVLFCALSVVLAIVFARFFMALIFAWCLSWKMSRTPPPVGRSHHQHGPSKVLPNQTMEMSDIKRAPKRMDSNASTVSSFTSEVGNDLYTVLLITCYSENLEGIRATVESLSGTDYPDRRKLLFLIADGMITGSGEKVSTPDVCLSLITFDNRYPEMRNPEPQPYIAVADGAKQYNRAKVYAGHYVCKGHKVPMILVVKCGNPDEEGKPKAGNRGKRDSQLVLMNFFSRVTYNDRMTPLDYDLFRKVHYLMGVTPDYFELVLMVDADTKVYRSSLRLLVNCMVNDNLIMGLCGETKIANKRASWTSAIQVYEYFISHHLAKGFESVFGGVTCLPGCFCMYRLKARKGDGDWVPIITKPEIVQEYSQNTVNTLHQKNLLLLGEDRFLTTLMLRNFPYRKMVFTPHAICKTIVPDEFKVLLSQRRRWINSTIHNLFELVLVRNLCGTFCFSMQFVVMMDLVGTLTLPVAIVLTLVLIISIARTNISSFTTAVPLVLLIIVLFSPAFLILITTKKWVYLGWMIVYLFALPIWNFVLPVYSFWHFDDFSWGETRKVTGEVKGEDHGKKDGVFDPSKVPLRRWEDYERRRLRSVKRREKKLKELGPVHMTHGMIDNDDQRQLLQQSDEELASNYTGSDMSSIHNNPMHYFDPSKEAPVKSGAGYYPMFRPQQQGPPTPLPKQPPLQQTAPQPVAARHPPQPRPPPTSPGIPQQHPQMMRSPPSHHPQHATSPRPTPPPHLAGYRPPPQSPQQQAQYRPPPPPQHQGAHPVRSPQPQPHPTQYRRYQ</sequence>
<feature type="region of interest" description="Disordered" evidence="10">
    <location>
        <begin position="1"/>
        <end position="96"/>
    </location>
</feature>
<feature type="compositionally biased region" description="Low complexity" evidence="10">
    <location>
        <begin position="31"/>
        <end position="67"/>
    </location>
</feature>
<keyword evidence="7 11" id="KW-1133">Transmembrane helix</keyword>
<feature type="compositionally biased region" description="Pro residues" evidence="10">
    <location>
        <begin position="1069"/>
        <end position="1079"/>
    </location>
</feature>
<keyword evidence="5" id="KW-0808">Transferase</keyword>
<evidence type="ECO:0000256" key="2">
    <source>
        <dbReference type="ARBA" id="ARBA00012543"/>
    </source>
</evidence>
<dbReference type="CDD" id="cd04190">
    <property type="entry name" value="Chitin_synth_C"/>
    <property type="match status" value="1"/>
</dbReference>
<evidence type="ECO:0000256" key="4">
    <source>
        <dbReference type="ARBA" id="ARBA00022676"/>
    </source>
</evidence>
<dbReference type="SUPFAM" id="SSF53448">
    <property type="entry name" value="Nucleotide-diphospho-sugar transferases"/>
    <property type="match status" value="1"/>
</dbReference>
<feature type="compositionally biased region" description="Pro residues" evidence="10">
    <location>
        <begin position="1129"/>
        <end position="1145"/>
    </location>
</feature>
<feature type="transmembrane region" description="Helical" evidence="11">
    <location>
        <begin position="128"/>
        <end position="150"/>
    </location>
</feature>
<proteinExistence type="predicted"/>
<dbReference type="PANTHER" id="PTHR22914">
    <property type="entry name" value="CHITIN SYNTHASE"/>
    <property type="match status" value="1"/>
</dbReference>
<gene>
    <name evidence="13" type="ORF">O0I10_003354</name>
</gene>
<feature type="domain" description="Chitin synthase 4-like" evidence="12">
    <location>
        <begin position="305"/>
        <end position="390"/>
    </location>
</feature>
<dbReference type="GO" id="GO:0004100">
    <property type="term" value="F:chitin synthase activity"/>
    <property type="evidence" value="ECO:0007669"/>
    <property type="project" value="UniProtKB-EC"/>
</dbReference>
<dbReference type="InterPro" id="IPR029044">
    <property type="entry name" value="Nucleotide-diphossugar_trans"/>
</dbReference>
<evidence type="ECO:0000256" key="10">
    <source>
        <dbReference type="SAM" id="MobiDB-lite"/>
    </source>
</evidence>
<name>A0AAD7Y102_9FUNG</name>
<dbReference type="Pfam" id="PF22997">
    <property type="entry name" value="CHS4"/>
    <property type="match status" value="1"/>
</dbReference>
<evidence type="ECO:0000256" key="7">
    <source>
        <dbReference type="ARBA" id="ARBA00022989"/>
    </source>
</evidence>
<feature type="transmembrane region" description="Helical" evidence="11">
    <location>
        <begin position="916"/>
        <end position="942"/>
    </location>
</feature>
<keyword evidence="9" id="KW-0325">Glycoprotein</keyword>
<dbReference type="EMBL" id="JARTCD010000011">
    <property type="protein sequence ID" value="KAJ8660711.1"/>
    <property type="molecule type" value="Genomic_DNA"/>
</dbReference>
<evidence type="ECO:0000256" key="1">
    <source>
        <dbReference type="ARBA" id="ARBA00004651"/>
    </source>
</evidence>
<protein>
    <recommendedName>
        <fullName evidence="2">chitin synthase</fullName>
        <ecNumber evidence="2">2.4.1.16</ecNumber>
    </recommendedName>
</protein>
<keyword evidence="14" id="KW-1185">Reference proteome</keyword>
<feature type="region of interest" description="Disordered" evidence="10">
    <location>
        <begin position="1030"/>
        <end position="1182"/>
    </location>
</feature>
<evidence type="ECO:0000256" key="8">
    <source>
        <dbReference type="ARBA" id="ARBA00023136"/>
    </source>
</evidence>
<feature type="transmembrane region" description="Helical" evidence="11">
    <location>
        <begin position="162"/>
        <end position="186"/>
    </location>
</feature>
<evidence type="ECO:0000256" key="11">
    <source>
        <dbReference type="SAM" id="Phobius"/>
    </source>
</evidence>
<feature type="compositionally biased region" description="Gly residues" evidence="10">
    <location>
        <begin position="11"/>
        <end position="21"/>
    </location>
</feature>
<dbReference type="InterPro" id="IPR004835">
    <property type="entry name" value="Chitin_synth"/>
</dbReference>
<comment type="caution">
    <text evidence="13">The sequence shown here is derived from an EMBL/GenBank/DDBJ whole genome shotgun (WGS) entry which is preliminary data.</text>
</comment>
<feature type="compositionally biased region" description="Low complexity" evidence="10">
    <location>
        <begin position="1080"/>
        <end position="1093"/>
    </location>
</feature>
<keyword evidence="4" id="KW-0328">Glycosyltransferase</keyword>
<dbReference type="GO" id="GO:0005886">
    <property type="term" value="C:plasma membrane"/>
    <property type="evidence" value="ECO:0007669"/>
    <property type="project" value="UniProtKB-SubCell"/>
</dbReference>
<accession>A0AAD7Y102</accession>
<evidence type="ECO:0000256" key="6">
    <source>
        <dbReference type="ARBA" id="ARBA00022692"/>
    </source>
</evidence>
<dbReference type="RefSeq" id="XP_058345624.1">
    <property type="nucleotide sequence ID" value="XM_058483425.1"/>
</dbReference>
<evidence type="ECO:0000256" key="5">
    <source>
        <dbReference type="ARBA" id="ARBA00022679"/>
    </source>
</evidence>
<dbReference type="GeneID" id="83210767"/>
<evidence type="ECO:0000256" key="3">
    <source>
        <dbReference type="ARBA" id="ARBA00022475"/>
    </source>
</evidence>
<dbReference type="Proteomes" id="UP001234581">
    <property type="component" value="Unassembled WGS sequence"/>
</dbReference>
<organism evidence="13 14">
    <name type="scientific">Lichtheimia ornata</name>
    <dbReference type="NCBI Taxonomy" id="688661"/>
    <lineage>
        <taxon>Eukaryota</taxon>
        <taxon>Fungi</taxon>
        <taxon>Fungi incertae sedis</taxon>
        <taxon>Mucoromycota</taxon>
        <taxon>Mucoromycotina</taxon>
        <taxon>Mucoromycetes</taxon>
        <taxon>Mucorales</taxon>
        <taxon>Lichtheimiaceae</taxon>
        <taxon>Lichtheimia</taxon>
    </lineage>
</organism>
<dbReference type="AlphaFoldDB" id="A0AAD7Y102"/>
<dbReference type="GO" id="GO:0006031">
    <property type="term" value="P:chitin biosynthetic process"/>
    <property type="evidence" value="ECO:0007669"/>
    <property type="project" value="TreeGrafter"/>
</dbReference>
<evidence type="ECO:0000313" key="13">
    <source>
        <dbReference type="EMBL" id="KAJ8660711.1"/>
    </source>
</evidence>
<dbReference type="PANTHER" id="PTHR22914:SF41">
    <property type="entry name" value="CHITIN SYNTHASE 7"/>
    <property type="match status" value="1"/>
</dbReference>
<evidence type="ECO:0000256" key="9">
    <source>
        <dbReference type="ARBA" id="ARBA00023180"/>
    </source>
</evidence>
<feature type="compositionally biased region" description="Polar residues" evidence="10">
    <location>
        <begin position="1030"/>
        <end position="1040"/>
    </location>
</feature>
<reference evidence="13 14" key="1">
    <citation type="submission" date="2023-03" db="EMBL/GenBank/DDBJ databases">
        <title>Genome sequence of Lichtheimia ornata CBS 291.66.</title>
        <authorList>
            <person name="Mohabir J.T."/>
            <person name="Shea T.P."/>
            <person name="Kurbessoian T."/>
            <person name="Berby B."/>
            <person name="Fontaine J."/>
            <person name="Livny J."/>
            <person name="Gnirke A."/>
            <person name="Stajich J.E."/>
            <person name="Cuomo C.A."/>
        </authorList>
    </citation>
    <scope>NUCLEOTIDE SEQUENCE [LARGE SCALE GENOMIC DNA]</scope>
    <source>
        <strain evidence="13">CBS 291.66</strain>
    </source>
</reference>
<evidence type="ECO:0000313" key="14">
    <source>
        <dbReference type="Proteomes" id="UP001234581"/>
    </source>
</evidence>
<dbReference type="InterPro" id="IPR054295">
    <property type="entry name" value="CHS4-like_dom"/>
</dbReference>
<keyword evidence="8 11" id="KW-0472">Membrane</keyword>
<feature type="compositionally biased region" description="Pro residues" evidence="10">
    <location>
        <begin position="1094"/>
        <end position="1104"/>
    </location>
</feature>
<feature type="transmembrane region" description="Helical" evidence="11">
    <location>
        <begin position="403"/>
        <end position="430"/>
    </location>
</feature>
<evidence type="ECO:0000259" key="12">
    <source>
        <dbReference type="Pfam" id="PF22997"/>
    </source>
</evidence>
<feature type="transmembrane region" description="Helical" evidence="11">
    <location>
        <begin position="887"/>
        <end position="910"/>
    </location>
</feature>
<dbReference type="EC" id="2.4.1.16" evidence="2"/>
<keyword evidence="3" id="KW-1003">Cell membrane</keyword>
<feature type="transmembrane region" description="Helical" evidence="11">
    <location>
        <begin position="859"/>
        <end position="880"/>
    </location>
</feature>
<dbReference type="GO" id="GO:0030428">
    <property type="term" value="C:cell septum"/>
    <property type="evidence" value="ECO:0007669"/>
    <property type="project" value="TreeGrafter"/>
</dbReference>